<evidence type="ECO:0000313" key="2">
    <source>
        <dbReference type="Proteomes" id="UP001530400"/>
    </source>
</evidence>
<proteinExistence type="predicted"/>
<evidence type="ECO:0000313" key="1">
    <source>
        <dbReference type="EMBL" id="KAL3794366.1"/>
    </source>
</evidence>
<name>A0ABD3Q2Z5_9STRA</name>
<gene>
    <name evidence="1" type="ORF">ACHAWO_007341</name>
</gene>
<sequence>MKKRPDQRKANAEPVAMVNKTQPVFDSAGLGPDLAAMTSRERDTLWILAVSVFSKTQVLRKPSKLELLAIRDYAGKIWYNGMTDYEINSILLARLALPPGKMLKTFAFGICQQVFDLNMTTLYNDVVPDHISPASIWSSKGSNEPRLRWRMMQALALAIGHFRMRHQLKLYCLRAPALLCTLLNSDHPKDLAAIQDCLRRAVGSDYWEWHGGSLLYFWRFPVECDWRLEARDGVKNWHLGDPPSRLHFQNIPTSTREGELQIRAKVFQLLFRGYLEEGPPTLITPQFAVEKVADEHGNVLDIWAVWDAKRNGLNSNLWCQKFSVPSTQDAEDLVIKWLFVPVGEYLASGSPPQDYSLDQDAFVKSWQLEHDVLAQQLDNCTLHKKERQLHGVRYIHTDNSGAPERQSLLQLRVVNFGCLTNPYLATLGEECIMELSQGNPEDEVNPFQYNTCHLNLPASKQCDPSMPRVMLLTKSGQLVTLWSSYFNTTAVECYYTHTDEPYPVKGTKGTVDSHLKEVWFLTRYGNTLGLTAMLPLGPFRLGQHNGMLQAIMMGMRAMEPGRNRPTVTFGTARGIRSTTTVLWETSPASGAEGRCTFNWFGKGYITTLCPSEGRWYSLFTTGISVQMGDNVSQDQAYIIEIVHAVIQLFKDQLLNVHPRYGGSSLLHRHFTAGFRGYETVWTDLGALRYNIQYSEEQDDSSAVAWPVTGRFKNEQGLWNGIVTSSQQPGLLGQVLEFLSGLDRQLRG</sequence>
<reference evidence="1 2" key="1">
    <citation type="submission" date="2024-10" db="EMBL/GenBank/DDBJ databases">
        <title>Updated reference genomes for cyclostephanoid diatoms.</title>
        <authorList>
            <person name="Roberts W.R."/>
            <person name="Alverson A.J."/>
        </authorList>
    </citation>
    <scope>NUCLEOTIDE SEQUENCE [LARGE SCALE GENOMIC DNA]</scope>
    <source>
        <strain evidence="1 2">AJA010-31</strain>
    </source>
</reference>
<organism evidence="1 2">
    <name type="scientific">Cyclotella atomus</name>
    <dbReference type="NCBI Taxonomy" id="382360"/>
    <lineage>
        <taxon>Eukaryota</taxon>
        <taxon>Sar</taxon>
        <taxon>Stramenopiles</taxon>
        <taxon>Ochrophyta</taxon>
        <taxon>Bacillariophyta</taxon>
        <taxon>Coscinodiscophyceae</taxon>
        <taxon>Thalassiosirophycidae</taxon>
        <taxon>Stephanodiscales</taxon>
        <taxon>Stephanodiscaceae</taxon>
        <taxon>Cyclotella</taxon>
    </lineage>
</organism>
<protein>
    <submittedName>
        <fullName evidence="1">Uncharacterized protein</fullName>
    </submittedName>
</protein>
<dbReference type="AlphaFoldDB" id="A0ABD3Q2Z5"/>
<comment type="caution">
    <text evidence="1">The sequence shown here is derived from an EMBL/GenBank/DDBJ whole genome shotgun (WGS) entry which is preliminary data.</text>
</comment>
<dbReference type="Proteomes" id="UP001530400">
    <property type="component" value="Unassembled WGS sequence"/>
</dbReference>
<keyword evidence="2" id="KW-1185">Reference proteome</keyword>
<accession>A0ABD3Q2Z5</accession>
<dbReference type="EMBL" id="JALLPJ020000359">
    <property type="protein sequence ID" value="KAL3794366.1"/>
    <property type="molecule type" value="Genomic_DNA"/>
</dbReference>